<dbReference type="InterPro" id="IPR003856">
    <property type="entry name" value="LPS_length_determ_N"/>
</dbReference>
<name>A0A6I4RJP7_9STRE</name>
<dbReference type="Proteomes" id="UP000435060">
    <property type="component" value="Unassembled WGS sequence"/>
</dbReference>
<evidence type="ECO:0000256" key="8">
    <source>
        <dbReference type="ARBA" id="ARBA00022989"/>
    </source>
</evidence>
<evidence type="ECO:0000259" key="13">
    <source>
        <dbReference type="Pfam" id="PF02706"/>
    </source>
</evidence>
<evidence type="ECO:0000313" key="15">
    <source>
        <dbReference type="EMBL" id="MWV56773.1"/>
    </source>
</evidence>
<evidence type="ECO:0000256" key="12">
    <source>
        <dbReference type="SAM" id="Phobius"/>
    </source>
</evidence>
<evidence type="ECO:0000256" key="7">
    <source>
        <dbReference type="ARBA" id="ARBA00022903"/>
    </source>
</evidence>
<dbReference type="InterPro" id="IPR050445">
    <property type="entry name" value="Bact_polysacc_biosynth/exp"/>
</dbReference>
<evidence type="ECO:0000256" key="11">
    <source>
        <dbReference type="ARBA" id="ARBA00045736"/>
    </source>
</evidence>
<reference evidence="14 16" key="2">
    <citation type="submission" date="2019-11" db="EMBL/GenBank/DDBJ databases">
        <title>Streptococcis sp. isolated from the respiratory tract of Marmot.</title>
        <authorList>
            <person name="Zhang G."/>
        </authorList>
    </citation>
    <scope>NUCLEOTIDE SEQUENCE [LARGE SCALE GENOMIC DNA]</scope>
    <source>
        <strain evidence="16">zg-86</strain>
        <strain evidence="14">Zg-86</strain>
    </source>
</reference>
<gene>
    <name evidence="14" type="ORF">GGG87_06925</name>
    <name evidence="15" type="ORF">GGH11_07275</name>
</gene>
<evidence type="ECO:0000256" key="1">
    <source>
        <dbReference type="ARBA" id="ARBA00004651"/>
    </source>
</evidence>
<feature type="transmembrane region" description="Helical" evidence="12">
    <location>
        <begin position="25"/>
        <end position="44"/>
    </location>
</feature>
<evidence type="ECO:0000313" key="17">
    <source>
        <dbReference type="Proteomes" id="UP000435423"/>
    </source>
</evidence>
<evidence type="ECO:0000313" key="14">
    <source>
        <dbReference type="EMBL" id="MTB64724.1"/>
    </source>
</evidence>
<accession>A0A6I4RJP7</accession>
<organism evidence="15 17">
    <name type="scientific">Streptococcus zhangguiae</name>
    <dbReference type="NCBI Taxonomy" id="2664091"/>
    <lineage>
        <taxon>Bacteria</taxon>
        <taxon>Bacillati</taxon>
        <taxon>Bacillota</taxon>
        <taxon>Bacilli</taxon>
        <taxon>Lactobacillales</taxon>
        <taxon>Streptococcaceae</taxon>
        <taxon>Streptococcus</taxon>
    </lineage>
</organism>
<keyword evidence="5" id="KW-1003">Cell membrane</keyword>
<keyword evidence="8 12" id="KW-1133">Transmembrane helix</keyword>
<keyword evidence="6 12" id="KW-0812">Transmembrane</keyword>
<dbReference type="PANTHER" id="PTHR32309:SF13">
    <property type="entry name" value="FERRIC ENTEROBACTIN TRANSPORT PROTEIN FEPE"/>
    <property type="match status" value="1"/>
</dbReference>
<proteinExistence type="inferred from homology"/>
<dbReference type="PANTHER" id="PTHR32309">
    <property type="entry name" value="TYROSINE-PROTEIN KINASE"/>
    <property type="match status" value="1"/>
</dbReference>
<evidence type="ECO:0000256" key="2">
    <source>
        <dbReference type="ARBA" id="ARBA00005132"/>
    </source>
</evidence>
<dbReference type="Proteomes" id="UP000435423">
    <property type="component" value="Unassembled WGS sequence"/>
</dbReference>
<evidence type="ECO:0000256" key="3">
    <source>
        <dbReference type="ARBA" id="ARBA00006683"/>
    </source>
</evidence>
<evidence type="ECO:0000256" key="6">
    <source>
        <dbReference type="ARBA" id="ARBA00022692"/>
    </source>
</evidence>
<comment type="pathway">
    <text evidence="2">Capsule biogenesis; capsule polysaccharide biosynthesis.</text>
</comment>
<dbReference type="EMBL" id="WUBJ01000008">
    <property type="protein sequence ID" value="MWV56773.1"/>
    <property type="molecule type" value="Genomic_DNA"/>
</dbReference>
<keyword evidence="16" id="KW-1185">Reference proteome</keyword>
<evidence type="ECO:0000256" key="10">
    <source>
        <dbReference type="ARBA" id="ARBA00023169"/>
    </source>
</evidence>
<feature type="domain" description="Polysaccharide chain length determinant N-terminal" evidence="13">
    <location>
        <begin position="10"/>
        <end position="101"/>
    </location>
</feature>
<dbReference type="AlphaFoldDB" id="A0A6I4RJP7"/>
<comment type="similarity">
    <text evidence="3">Belongs to the CpsC/CapA family.</text>
</comment>
<feature type="transmembrane region" description="Helical" evidence="12">
    <location>
        <begin position="182"/>
        <end position="203"/>
    </location>
</feature>
<reference evidence="15 17" key="1">
    <citation type="submission" date="2019-10" db="EMBL/GenBank/DDBJ databases">
        <title>Streptococcis sp, isolated from the respiratory tract of Marmot.</title>
        <authorList>
            <person name="Zhang G."/>
        </authorList>
    </citation>
    <scope>NUCLEOTIDE SEQUENCE [LARGE SCALE GENOMIC DNA]</scope>
    <source>
        <strain evidence="15">Zg-70</strain>
        <strain evidence="17">zg-70</strain>
    </source>
</reference>
<dbReference type="GO" id="GO:0004713">
    <property type="term" value="F:protein tyrosine kinase activity"/>
    <property type="evidence" value="ECO:0007669"/>
    <property type="project" value="TreeGrafter"/>
</dbReference>
<evidence type="ECO:0000256" key="4">
    <source>
        <dbReference type="ARBA" id="ARBA00020739"/>
    </source>
</evidence>
<dbReference type="RefSeq" id="WP_154609110.1">
    <property type="nucleotide sequence ID" value="NZ_CP072115.1"/>
</dbReference>
<dbReference type="GO" id="GO:0005886">
    <property type="term" value="C:plasma membrane"/>
    <property type="evidence" value="ECO:0007669"/>
    <property type="project" value="UniProtKB-SubCell"/>
</dbReference>
<dbReference type="UniPathway" id="UPA00934"/>
<dbReference type="GO" id="GO:0045227">
    <property type="term" value="P:capsule polysaccharide biosynthetic process"/>
    <property type="evidence" value="ECO:0007669"/>
    <property type="project" value="UniProtKB-UniPathway"/>
</dbReference>
<evidence type="ECO:0000256" key="9">
    <source>
        <dbReference type="ARBA" id="ARBA00023136"/>
    </source>
</evidence>
<sequence>MNQQTTPEVEIDVLSLVRIIWKKKFLILVFATVLGALALGYSLLLATPRYDSTTRIYVVNRQNNEAAAITNQDLQAGTYLVKDYKEIILSQDVLKKAIDELALDVTPSQLAAKIKVTVPTDTRIISITVSDKDPEEAARIVNTFRLKASEKIIEVTKASDVTTVDEGVAALAPSSPKVKRNAALGFLAGGFLMTAMVVVAEIIDDRVKRPEDIEEVMGITMLGIVPNIDLLK</sequence>
<keyword evidence="10" id="KW-0270">Exopolysaccharide synthesis</keyword>
<protein>
    <recommendedName>
        <fullName evidence="4">Capsular polysaccharide biosynthesis protein CpsC</fullName>
    </recommendedName>
</protein>
<dbReference type="Pfam" id="PF02706">
    <property type="entry name" value="Wzz"/>
    <property type="match status" value="1"/>
</dbReference>
<comment type="function">
    <text evidence="11">Required for CpsD phosphorylation. Involved in the regulation of capsular polysaccharide biosynthesis. May be part of a complex that directs the coordinated polymerization and export to the cell surface of the capsular polysaccharide.</text>
</comment>
<evidence type="ECO:0000256" key="5">
    <source>
        <dbReference type="ARBA" id="ARBA00022475"/>
    </source>
</evidence>
<keyword evidence="9 12" id="KW-0472">Membrane</keyword>
<evidence type="ECO:0000313" key="16">
    <source>
        <dbReference type="Proteomes" id="UP000435060"/>
    </source>
</evidence>
<keyword evidence="7" id="KW-0972">Capsule biogenesis/degradation</keyword>
<dbReference type="EMBL" id="WLCG01000009">
    <property type="protein sequence ID" value="MTB64724.1"/>
    <property type="molecule type" value="Genomic_DNA"/>
</dbReference>
<comment type="caution">
    <text evidence="15">The sequence shown here is derived from an EMBL/GenBank/DDBJ whole genome shotgun (WGS) entry which is preliminary data.</text>
</comment>
<comment type="subcellular location">
    <subcellularLocation>
        <location evidence="1">Cell membrane</location>
        <topology evidence="1">Multi-pass membrane protein</topology>
    </subcellularLocation>
</comment>